<dbReference type="Proteomes" id="UP000593572">
    <property type="component" value="Unassembled WGS sequence"/>
</dbReference>
<proteinExistence type="predicted"/>
<gene>
    <name evidence="2" type="ORF">Golob_005664</name>
</gene>
<feature type="coiled-coil region" evidence="1">
    <location>
        <begin position="31"/>
        <end position="76"/>
    </location>
</feature>
<keyword evidence="1" id="KW-0175">Coiled coil</keyword>
<accession>A0A7J8MTY5</accession>
<keyword evidence="3" id="KW-1185">Reference proteome</keyword>
<evidence type="ECO:0000256" key="1">
    <source>
        <dbReference type="SAM" id="Coils"/>
    </source>
</evidence>
<sequence>MSKEGADQKWTRKPVLLRDMLLDVEECVEKLEDSLEDNDVLEAMVMVLKEEIVTTIKALNTRIEELERELALCLIAIGNEVSSAALKCEDVPKSKAFTGQEKSTDKRQNEIGMWQEFQCTVGEYVREFKKLMLQILDMTEKETLLAFKNGLKPWDR</sequence>
<evidence type="ECO:0000313" key="2">
    <source>
        <dbReference type="EMBL" id="MBA0568153.1"/>
    </source>
</evidence>
<name>A0A7J8MTY5_9ROSI</name>
<evidence type="ECO:0000313" key="3">
    <source>
        <dbReference type="Proteomes" id="UP000593572"/>
    </source>
</evidence>
<dbReference type="AlphaFoldDB" id="A0A7J8MTY5"/>
<protein>
    <submittedName>
        <fullName evidence="2">Uncharacterized protein</fullName>
    </submittedName>
</protein>
<comment type="caution">
    <text evidence="2">The sequence shown here is derived from an EMBL/GenBank/DDBJ whole genome shotgun (WGS) entry which is preliminary data.</text>
</comment>
<organism evidence="2 3">
    <name type="scientific">Gossypium lobatum</name>
    <dbReference type="NCBI Taxonomy" id="34289"/>
    <lineage>
        <taxon>Eukaryota</taxon>
        <taxon>Viridiplantae</taxon>
        <taxon>Streptophyta</taxon>
        <taxon>Embryophyta</taxon>
        <taxon>Tracheophyta</taxon>
        <taxon>Spermatophyta</taxon>
        <taxon>Magnoliopsida</taxon>
        <taxon>eudicotyledons</taxon>
        <taxon>Gunneridae</taxon>
        <taxon>Pentapetalae</taxon>
        <taxon>rosids</taxon>
        <taxon>malvids</taxon>
        <taxon>Malvales</taxon>
        <taxon>Malvaceae</taxon>
        <taxon>Malvoideae</taxon>
        <taxon>Gossypium</taxon>
    </lineage>
</organism>
<reference evidence="2 3" key="1">
    <citation type="journal article" date="2019" name="Genome Biol. Evol.">
        <title>Insights into the evolution of the New World diploid cottons (Gossypium, subgenus Houzingenia) based on genome sequencing.</title>
        <authorList>
            <person name="Grover C.E."/>
            <person name="Arick M.A. 2nd"/>
            <person name="Thrash A."/>
            <person name="Conover J.L."/>
            <person name="Sanders W.S."/>
            <person name="Peterson D.G."/>
            <person name="Frelichowski J.E."/>
            <person name="Scheffler J.A."/>
            <person name="Scheffler B.E."/>
            <person name="Wendel J.F."/>
        </authorList>
    </citation>
    <scope>NUCLEOTIDE SEQUENCE [LARGE SCALE GENOMIC DNA]</scope>
    <source>
        <strain evidence="2">157</strain>
        <tissue evidence="2">Leaf</tissue>
    </source>
</reference>
<dbReference type="EMBL" id="JABEZX010000010">
    <property type="protein sequence ID" value="MBA0568153.1"/>
    <property type="molecule type" value="Genomic_DNA"/>
</dbReference>